<evidence type="ECO:0000313" key="7">
    <source>
        <dbReference type="EMBL" id="QTM98091.1"/>
    </source>
</evidence>
<gene>
    <name evidence="7" type="ORF">ERJ70_01385</name>
</gene>
<dbReference type="InterPro" id="IPR010652">
    <property type="entry name" value="DUF1232"/>
</dbReference>
<evidence type="ECO:0000256" key="3">
    <source>
        <dbReference type="ARBA" id="ARBA00022989"/>
    </source>
</evidence>
<evidence type="ECO:0000256" key="2">
    <source>
        <dbReference type="ARBA" id="ARBA00022692"/>
    </source>
</evidence>
<feature type="domain" description="DUF1232" evidence="6">
    <location>
        <begin position="38"/>
        <end position="70"/>
    </location>
</feature>
<name>A0ABX7VMS2_9BACI</name>
<evidence type="ECO:0000256" key="1">
    <source>
        <dbReference type="ARBA" id="ARBA00004127"/>
    </source>
</evidence>
<dbReference type="Proteomes" id="UP000665043">
    <property type="component" value="Chromosome"/>
</dbReference>
<evidence type="ECO:0000313" key="8">
    <source>
        <dbReference type="Proteomes" id="UP000665043"/>
    </source>
</evidence>
<evidence type="ECO:0000256" key="4">
    <source>
        <dbReference type="ARBA" id="ARBA00023136"/>
    </source>
</evidence>
<proteinExistence type="predicted"/>
<dbReference type="EMBL" id="CP046956">
    <property type="protein sequence ID" value="QTM98091.1"/>
    <property type="molecule type" value="Genomic_DNA"/>
</dbReference>
<dbReference type="Pfam" id="PF06803">
    <property type="entry name" value="DUF1232"/>
    <property type="match status" value="1"/>
</dbReference>
<reference evidence="7 8" key="1">
    <citation type="submission" date="2019-12" db="EMBL/GenBank/DDBJ databases">
        <title>The whole genome sequencing of a strain isolated from a Mars analog, Dalangtan Playa.</title>
        <authorList>
            <person name="Huang T."/>
        </authorList>
    </citation>
    <scope>NUCLEOTIDE SEQUENCE [LARGE SCALE GENOMIC DNA]</scope>
    <source>
        <strain evidence="7 8">DP4-553-S</strain>
    </source>
</reference>
<keyword evidence="3 5" id="KW-1133">Transmembrane helix</keyword>
<sequence>MLRFVRRLKFLVNFRKSLPFLKDFFLSKQVSLATKAISIVLIIGYILFPFDIIPDFLLVFGIFDDVAVAGFILQKLVKMAPETLKEKHGLYKA</sequence>
<comment type="subcellular location">
    <subcellularLocation>
        <location evidence="1">Endomembrane system</location>
        <topology evidence="1">Multi-pass membrane protein</topology>
    </subcellularLocation>
</comment>
<protein>
    <submittedName>
        <fullName evidence="7">DUF1232 domain-containing protein</fullName>
    </submittedName>
</protein>
<keyword evidence="8" id="KW-1185">Reference proteome</keyword>
<evidence type="ECO:0000256" key="5">
    <source>
        <dbReference type="SAM" id="Phobius"/>
    </source>
</evidence>
<organism evidence="7 8">
    <name type="scientific">Sediminibacillus dalangtanensis</name>
    <dbReference type="NCBI Taxonomy" id="2729421"/>
    <lineage>
        <taxon>Bacteria</taxon>
        <taxon>Bacillati</taxon>
        <taxon>Bacillota</taxon>
        <taxon>Bacilli</taxon>
        <taxon>Bacillales</taxon>
        <taxon>Bacillaceae</taxon>
        <taxon>Sediminibacillus</taxon>
    </lineage>
</organism>
<dbReference type="RefSeq" id="WP_209366644.1">
    <property type="nucleotide sequence ID" value="NZ_CP046956.1"/>
</dbReference>
<dbReference type="InterPro" id="IPR016941">
    <property type="entry name" value="UCP029962"/>
</dbReference>
<dbReference type="PIRSF" id="PIRSF029962">
    <property type="entry name" value="UCP029962"/>
    <property type="match status" value="1"/>
</dbReference>
<accession>A0ABX7VMS2</accession>
<keyword evidence="4 5" id="KW-0472">Membrane</keyword>
<keyword evidence="2 5" id="KW-0812">Transmembrane</keyword>
<evidence type="ECO:0000259" key="6">
    <source>
        <dbReference type="Pfam" id="PF06803"/>
    </source>
</evidence>
<feature type="transmembrane region" description="Helical" evidence="5">
    <location>
        <begin position="32"/>
        <end position="50"/>
    </location>
</feature>